<reference evidence="4 5" key="1">
    <citation type="submission" date="2015-01" db="EMBL/GenBank/DDBJ databases">
        <title>Evolution of Trichinella species and genotypes.</title>
        <authorList>
            <person name="Korhonen P.K."/>
            <person name="Edoardo P."/>
            <person name="Giuseppe L.R."/>
            <person name="Gasser R.B."/>
        </authorList>
    </citation>
    <scope>NUCLEOTIDE SEQUENCE [LARGE SCALE GENOMIC DNA]</scope>
    <source>
        <strain evidence="1">ISS13</strain>
        <strain evidence="3">ISS176</strain>
        <strain evidence="2">ISS588</strain>
    </source>
</reference>
<gene>
    <name evidence="1" type="ORF">T4A_4263</name>
    <name evidence="2" type="ORF">T4B_10983</name>
    <name evidence="3" type="ORF">T4C_394</name>
</gene>
<accession>A0A0V1IBY0</accession>
<dbReference type="EMBL" id="JYDS01000259">
    <property type="protein sequence ID" value="KRZ19943.1"/>
    <property type="molecule type" value="Genomic_DNA"/>
</dbReference>
<dbReference type="Proteomes" id="UP000054632">
    <property type="component" value="Unassembled WGS sequence"/>
</dbReference>
<organism evidence="2 5">
    <name type="scientific">Trichinella pseudospiralis</name>
    <name type="common">Parasitic roundworm</name>
    <dbReference type="NCBI Taxonomy" id="6337"/>
    <lineage>
        <taxon>Eukaryota</taxon>
        <taxon>Metazoa</taxon>
        <taxon>Ecdysozoa</taxon>
        <taxon>Nematoda</taxon>
        <taxon>Enoplea</taxon>
        <taxon>Dorylaimia</taxon>
        <taxon>Trichinellida</taxon>
        <taxon>Trichinellidae</taxon>
        <taxon>Trichinella</taxon>
    </lineage>
</organism>
<dbReference type="EMBL" id="JYDV01000156">
    <property type="protein sequence ID" value="KRZ28236.1"/>
    <property type="molecule type" value="Genomic_DNA"/>
</dbReference>
<dbReference type="AlphaFoldDB" id="A0A0V1IBY0"/>
<evidence type="ECO:0000313" key="2">
    <source>
        <dbReference type="EMBL" id="KRZ19943.1"/>
    </source>
</evidence>
<sequence length="64" mass="7682">MQDCELKRARNNSHARYQTYWSTDFHVDSITNGLIHNRFMETMHHVHFSNNSQSILNKDDPNYD</sequence>
<protein>
    <recommendedName>
        <fullName evidence="6">PiggyBac transposable element-derived protein domain-containing protein</fullName>
    </recommendedName>
</protein>
<evidence type="ECO:0000313" key="4">
    <source>
        <dbReference type="Proteomes" id="UP000054632"/>
    </source>
</evidence>
<evidence type="ECO:0008006" key="6">
    <source>
        <dbReference type="Google" id="ProtNLM"/>
    </source>
</evidence>
<dbReference type="EMBL" id="JYDR01000010">
    <property type="protein sequence ID" value="KRY76692.1"/>
    <property type="molecule type" value="Genomic_DNA"/>
</dbReference>
<name>A0A0V1IBY0_TRIPS</name>
<dbReference type="Proteomes" id="UP000054826">
    <property type="component" value="Unassembled WGS sequence"/>
</dbReference>
<dbReference type="Proteomes" id="UP000054805">
    <property type="component" value="Unassembled WGS sequence"/>
</dbReference>
<proteinExistence type="predicted"/>
<comment type="caution">
    <text evidence="2">The sequence shown here is derived from an EMBL/GenBank/DDBJ whole genome shotgun (WGS) entry which is preliminary data.</text>
</comment>
<keyword evidence="5" id="KW-1185">Reference proteome</keyword>
<evidence type="ECO:0000313" key="5">
    <source>
        <dbReference type="Proteomes" id="UP000054805"/>
    </source>
</evidence>
<evidence type="ECO:0000313" key="1">
    <source>
        <dbReference type="EMBL" id="KRY76692.1"/>
    </source>
</evidence>
<evidence type="ECO:0000313" key="3">
    <source>
        <dbReference type="EMBL" id="KRZ28236.1"/>
    </source>
</evidence>